<dbReference type="EMBL" id="PDJF01000001">
    <property type="protein sequence ID" value="PFG28779.1"/>
    <property type="molecule type" value="Genomic_DNA"/>
</dbReference>
<comment type="caution">
    <text evidence="1">The sequence shown here is derived from an EMBL/GenBank/DDBJ whole genome shotgun (WGS) entry which is preliminary data.</text>
</comment>
<sequence>MVEEGIKPGDPRAFRISIDAIEAEVNELLGQEPSDPVDELDLLNQAQELLNAALQKRR</sequence>
<proteinExistence type="predicted"/>
<gene>
    <name evidence="1" type="ORF">ATK06_1900</name>
</gene>
<protein>
    <submittedName>
        <fullName evidence="1">Uncharacterized protein</fullName>
    </submittedName>
</protein>
<evidence type="ECO:0000313" key="2">
    <source>
        <dbReference type="Proteomes" id="UP000221653"/>
    </source>
</evidence>
<dbReference type="RefSeq" id="WP_161796018.1">
    <property type="nucleotide sequence ID" value="NZ_LDYE01000011.1"/>
</dbReference>
<dbReference type="STRING" id="1724.GCA_001044175_00547"/>
<evidence type="ECO:0000313" key="1">
    <source>
        <dbReference type="EMBL" id="PFG28779.1"/>
    </source>
</evidence>
<dbReference type="AlphaFoldDB" id="A0A2A9DS87"/>
<keyword evidence="2" id="KW-1185">Reference proteome</keyword>
<name>A0A2A9DS87_9CORY</name>
<organism evidence="1 2">
    <name type="scientific">Corynebacterium renale</name>
    <dbReference type="NCBI Taxonomy" id="1724"/>
    <lineage>
        <taxon>Bacteria</taxon>
        <taxon>Bacillati</taxon>
        <taxon>Actinomycetota</taxon>
        <taxon>Actinomycetes</taxon>
        <taxon>Mycobacteriales</taxon>
        <taxon>Corynebacteriaceae</taxon>
        <taxon>Corynebacterium</taxon>
    </lineage>
</organism>
<dbReference type="Proteomes" id="UP000221653">
    <property type="component" value="Unassembled WGS sequence"/>
</dbReference>
<accession>A0A2A9DS87</accession>
<reference evidence="1 2" key="1">
    <citation type="submission" date="2017-10" db="EMBL/GenBank/DDBJ databases">
        <title>Sequencing the genomes of 1000 actinobacteria strains.</title>
        <authorList>
            <person name="Klenk H.-P."/>
        </authorList>
    </citation>
    <scope>NUCLEOTIDE SEQUENCE [LARGE SCALE GENOMIC DNA]</scope>
    <source>
        <strain evidence="1 2">DSM 20688</strain>
    </source>
</reference>